<dbReference type="GO" id="GO:0006351">
    <property type="term" value="P:DNA-templated transcription"/>
    <property type="evidence" value="ECO:0007669"/>
    <property type="project" value="InterPro"/>
</dbReference>
<dbReference type="EMBL" id="LAFY01000607">
    <property type="protein sequence ID" value="KJX96540.1"/>
    <property type="molecule type" value="Genomic_DNA"/>
</dbReference>
<accession>A0A0F4GK34</accession>
<dbReference type="AlphaFoldDB" id="A0A0F4GK34"/>
<protein>
    <recommendedName>
        <fullName evidence="6">Xylanolytic transcriptional activator regulatory domain-containing protein</fullName>
    </recommendedName>
</protein>
<keyword evidence="2" id="KW-0862">Zinc</keyword>
<keyword evidence="5" id="KW-0539">Nucleus</keyword>
<dbReference type="Proteomes" id="UP000033647">
    <property type="component" value="Unassembled WGS sequence"/>
</dbReference>
<proteinExistence type="predicted"/>
<keyword evidence="3" id="KW-0805">Transcription regulation</keyword>
<dbReference type="CDD" id="cd12148">
    <property type="entry name" value="fungal_TF_MHR"/>
    <property type="match status" value="1"/>
</dbReference>
<dbReference type="Pfam" id="PF04082">
    <property type="entry name" value="Fungal_trans"/>
    <property type="match status" value="1"/>
</dbReference>
<dbReference type="PANTHER" id="PTHR47660">
    <property type="entry name" value="TRANSCRIPTION FACTOR WITH C2H2 AND ZN(2)-CYS(6) DNA BINDING DOMAIN (EUROFUNG)-RELATED-RELATED"/>
    <property type="match status" value="1"/>
</dbReference>
<dbReference type="OrthoDB" id="10018191at2759"/>
<keyword evidence="1" id="KW-0479">Metal-binding</keyword>
<evidence type="ECO:0000313" key="8">
    <source>
        <dbReference type="Proteomes" id="UP000033647"/>
    </source>
</evidence>
<evidence type="ECO:0000256" key="2">
    <source>
        <dbReference type="ARBA" id="ARBA00022833"/>
    </source>
</evidence>
<evidence type="ECO:0000256" key="4">
    <source>
        <dbReference type="ARBA" id="ARBA00023163"/>
    </source>
</evidence>
<gene>
    <name evidence="7" type="ORF">TI39_contig615g00004</name>
</gene>
<evidence type="ECO:0000256" key="3">
    <source>
        <dbReference type="ARBA" id="ARBA00023015"/>
    </source>
</evidence>
<dbReference type="InterPro" id="IPR007219">
    <property type="entry name" value="XnlR_reg_dom"/>
</dbReference>
<evidence type="ECO:0000256" key="5">
    <source>
        <dbReference type="ARBA" id="ARBA00023242"/>
    </source>
</evidence>
<dbReference type="PANTHER" id="PTHR47660:SF7">
    <property type="entry name" value="TRANSCRIPTION FACTOR WITH C2H2 AND ZN(2)-CYS(6) DNA BINDING DOMAIN (EUROFUNG)"/>
    <property type="match status" value="1"/>
</dbReference>
<name>A0A0F4GK34_9PEZI</name>
<evidence type="ECO:0000313" key="7">
    <source>
        <dbReference type="EMBL" id="KJX96540.1"/>
    </source>
</evidence>
<comment type="caution">
    <text evidence="7">The sequence shown here is derived from an EMBL/GenBank/DDBJ whole genome shotgun (WGS) entry which is preliminary data.</text>
</comment>
<feature type="domain" description="Xylanolytic transcriptional activator regulatory" evidence="6">
    <location>
        <begin position="192"/>
        <end position="370"/>
    </location>
</feature>
<sequence>MDDGSIYSEQDIVASLAASETDLDMDLAQYEPTPLFDVSMNGTENALVHVPSNTSDDFDSATFWPFSTAWQWTHQDLYLQGDDVIQMSLGNPDDQSLELHQTIHDQGLHHDIQIQQTSGSLMEQLPIIPTSGPPAEKSLINVVTNMVEFACRVSLTHAMERTAQWAAASRKLSEFLPASETSEDKLLHRLVEQYFDNFHPLWATFPRTVDMDAAATELHPLLFLTATSIGALFMRGAAQYGTIMHKQIREALPRQTSRTDLTEPEALDLGRALLLTQVAALYFEHDNAFSAAQHLSAALSTHVHRMRLFTLKSLDSLSQPLRKQRKTSILLEGRKMLAFGILRAETFMSVLFNKKPLISSEEINLPLPYAHELPATFSQEDPVPQEPPLPCGGLLFSDLIRIALDEEEILPPLRPFDIELALFGLQHEVWRFSHDPNVFLRLIQMPAPPSRASPSATEYVSDPLDYRRRRMRGLVDDFYRVKSALEKWKKALSHCQLSHHPELNRTIYLSSLILYELSMLRLCAPLDHIQQTAYQVLEPSASNEQVVASIFDWAATENATDAIRHANLIWQMLSLESSRATEVQANYNILALIALHHAAVVTWAVAGTGKNVDQGIVRTQNTPSTTANASAAASMIVLRRENTRELMLQFADLYPIITSSWGMQSSFFKMVVKLADHPFPSVS</sequence>
<organism evidence="7 8">
    <name type="scientific">Zymoseptoria brevis</name>
    <dbReference type="NCBI Taxonomy" id="1047168"/>
    <lineage>
        <taxon>Eukaryota</taxon>
        <taxon>Fungi</taxon>
        <taxon>Dikarya</taxon>
        <taxon>Ascomycota</taxon>
        <taxon>Pezizomycotina</taxon>
        <taxon>Dothideomycetes</taxon>
        <taxon>Dothideomycetidae</taxon>
        <taxon>Mycosphaerellales</taxon>
        <taxon>Mycosphaerellaceae</taxon>
        <taxon>Zymoseptoria</taxon>
    </lineage>
</organism>
<dbReference type="STRING" id="1047168.A0A0F4GK34"/>
<evidence type="ECO:0000259" key="6">
    <source>
        <dbReference type="Pfam" id="PF04082"/>
    </source>
</evidence>
<evidence type="ECO:0000256" key="1">
    <source>
        <dbReference type="ARBA" id="ARBA00022723"/>
    </source>
</evidence>
<keyword evidence="8" id="KW-1185">Reference proteome</keyword>
<keyword evidence="4" id="KW-0804">Transcription</keyword>
<dbReference type="GO" id="GO:0008270">
    <property type="term" value="F:zinc ion binding"/>
    <property type="evidence" value="ECO:0007669"/>
    <property type="project" value="InterPro"/>
</dbReference>
<reference evidence="7 8" key="1">
    <citation type="submission" date="2015-03" db="EMBL/GenBank/DDBJ databases">
        <title>RNA-seq based gene annotation and comparative genomics of four Zymoseptoria species reveal species-specific pathogenicity related genes and transposable element activity.</title>
        <authorList>
            <person name="Grandaubert J."/>
            <person name="Bhattacharyya A."/>
            <person name="Stukenbrock E.H."/>
        </authorList>
    </citation>
    <scope>NUCLEOTIDE SEQUENCE [LARGE SCALE GENOMIC DNA]</scope>
    <source>
        <strain evidence="7 8">Zb18110</strain>
    </source>
</reference>
<dbReference type="GO" id="GO:0003677">
    <property type="term" value="F:DNA binding"/>
    <property type="evidence" value="ECO:0007669"/>
    <property type="project" value="InterPro"/>
</dbReference>